<dbReference type="SUPFAM" id="SSF56112">
    <property type="entry name" value="Protein kinase-like (PK-like)"/>
    <property type="match status" value="1"/>
</dbReference>
<dbReference type="EMBL" id="PKPP01000007">
    <property type="protein sequence ID" value="PWA99769.1"/>
    <property type="molecule type" value="Genomic_DNA"/>
</dbReference>
<dbReference type="InterPro" id="IPR012349">
    <property type="entry name" value="Split_barrel_FMN-bd"/>
</dbReference>
<name>A0A2U1QP43_ARTAN</name>
<keyword evidence="2" id="KW-1185">Reference proteome</keyword>
<dbReference type="InterPro" id="IPR011009">
    <property type="entry name" value="Kinase-like_dom_sf"/>
</dbReference>
<dbReference type="PANTHER" id="PTHR13343">
    <property type="entry name" value="CREG1 PROTEIN"/>
    <property type="match status" value="1"/>
</dbReference>
<dbReference type="PANTHER" id="PTHR13343:SF24">
    <property type="entry name" value="OS07G0573800 PROTEIN"/>
    <property type="match status" value="1"/>
</dbReference>
<proteinExistence type="predicted"/>
<dbReference type="Proteomes" id="UP000245207">
    <property type="component" value="Unassembled WGS sequence"/>
</dbReference>
<sequence length="492" mass="54441">MYLSCENSLCKSAKIKDFGPTTRKDGNLKLVKEVVDPNRWSDQTDPESALLLNGPKTNLTGGSNNDNASNLKVTDSAYVKNQLFDDLRPSSAFDINAELPNDPNSLFSKPSSEQYWTGNMQPLDSSINKHLASSIPPEELSLFISWENVEVSIGASGVAYFASFQISCDYTWIKVSRGLLLGFLLGYKGCIFARGLRVMGTFGYVVLEYANNGLLNQKSDVYSFGVQNGSKHFTLKCGQNGSFELVVGRDIDARTSRKALKLSWKSSKPPGKLCEQKLDISDKKSLRLVSGVVLRGRSKVEDFLAFDLRMCEEGRGIAAVWRVKVTCLHCSFAMASVDSMAATANSTGSNANQDTNSGSKTAPTLSYASLFQTKHSFKSVNLCELRTEERDLMANPKCSLLVAKDPEDRTDMIITLYGDAIPVHETQIDDVRASYLVKHPDAFWVDFSDFQFFRIEPIVVSFVSGVAIALYDQKSSPIRSIKKRRLIKSTVF</sequence>
<dbReference type="GO" id="GO:0005737">
    <property type="term" value="C:cytoplasm"/>
    <property type="evidence" value="ECO:0007669"/>
    <property type="project" value="UniProtKB-ARBA"/>
</dbReference>
<organism evidence="1 2">
    <name type="scientific">Artemisia annua</name>
    <name type="common">Sweet wormwood</name>
    <dbReference type="NCBI Taxonomy" id="35608"/>
    <lineage>
        <taxon>Eukaryota</taxon>
        <taxon>Viridiplantae</taxon>
        <taxon>Streptophyta</taxon>
        <taxon>Embryophyta</taxon>
        <taxon>Tracheophyta</taxon>
        <taxon>Spermatophyta</taxon>
        <taxon>Magnoliopsida</taxon>
        <taxon>eudicotyledons</taxon>
        <taxon>Gunneridae</taxon>
        <taxon>Pentapetalae</taxon>
        <taxon>asterids</taxon>
        <taxon>campanulids</taxon>
        <taxon>Asterales</taxon>
        <taxon>Asteraceae</taxon>
        <taxon>Asteroideae</taxon>
        <taxon>Anthemideae</taxon>
        <taxon>Artemisiinae</taxon>
        <taxon>Artemisia</taxon>
    </lineage>
</organism>
<dbReference type="Gene3D" id="2.30.110.10">
    <property type="entry name" value="Electron Transport, Fmn-binding Protein, Chain A"/>
    <property type="match status" value="1"/>
</dbReference>
<accession>A0A2U1QP43</accession>
<dbReference type="OrthoDB" id="6415790at2759"/>
<gene>
    <name evidence="1" type="ORF">CTI12_AA002960</name>
</gene>
<comment type="caution">
    <text evidence="1">The sequence shown here is derived from an EMBL/GenBank/DDBJ whole genome shotgun (WGS) entry which is preliminary data.</text>
</comment>
<protein>
    <submittedName>
        <fullName evidence="1">Uncharacterized protein</fullName>
    </submittedName>
</protein>
<evidence type="ECO:0000313" key="2">
    <source>
        <dbReference type="Proteomes" id="UP000245207"/>
    </source>
</evidence>
<dbReference type="AlphaFoldDB" id="A0A2U1QP43"/>
<dbReference type="SUPFAM" id="SSF50475">
    <property type="entry name" value="FMN-binding split barrel"/>
    <property type="match status" value="1"/>
</dbReference>
<evidence type="ECO:0000313" key="1">
    <source>
        <dbReference type="EMBL" id="PWA99769.1"/>
    </source>
</evidence>
<reference evidence="1 2" key="1">
    <citation type="journal article" date="2018" name="Mol. Plant">
        <title>The genome of Artemisia annua provides insight into the evolution of Asteraceae family and artemisinin biosynthesis.</title>
        <authorList>
            <person name="Shen Q."/>
            <person name="Zhang L."/>
            <person name="Liao Z."/>
            <person name="Wang S."/>
            <person name="Yan T."/>
            <person name="Shi P."/>
            <person name="Liu M."/>
            <person name="Fu X."/>
            <person name="Pan Q."/>
            <person name="Wang Y."/>
            <person name="Lv Z."/>
            <person name="Lu X."/>
            <person name="Zhang F."/>
            <person name="Jiang W."/>
            <person name="Ma Y."/>
            <person name="Chen M."/>
            <person name="Hao X."/>
            <person name="Li L."/>
            <person name="Tang Y."/>
            <person name="Lv G."/>
            <person name="Zhou Y."/>
            <person name="Sun X."/>
            <person name="Brodelius P.E."/>
            <person name="Rose J.K.C."/>
            <person name="Tang K."/>
        </authorList>
    </citation>
    <scope>NUCLEOTIDE SEQUENCE [LARGE SCALE GENOMIC DNA]</scope>
    <source>
        <strain evidence="2">cv. Huhao1</strain>
        <tissue evidence="1">Leaf</tissue>
    </source>
</reference>